<reference evidence="2" key="1">
    <citation type="submission" date="2023-06" db="EMBL/GenBank/DDBJ databases">
        <authorList>
            <consortium name="Lawrence Berkeley National Laboratory"/>
            <person name="Ahrendt S."/>
            <person name="Sahu N."/>
            <person name="Indic B."/>
            <person name="Wong-Bajracharya J."/>
            <person name="Merenyi Z."/>
            <person name="Ke H.-M."/>
            <person name="Monk M."/>
            <person name="Kocsube S."/>
            <person name="Drula E."/>
            <person name="Lipzen A."/>
            <person name="Balint B."/>
            <person name="Henrissat B."/>
            <person name="Andreopoulos B."/>
            <person name="Martin F.M."/>
            <person name="Harder C.B."/>
            <person name="Rigling D."/>
            <person name="Ford K.L."/>
            <person name="Foster G.D."/>
            <person name="Pangilinan J."/>
            <person name="Papanicolaou A."/>
            <person name="Barry K."/>
            <person name="LaButti K."/>
            <person name="Viragh M."/>
            <person name="Koriabine M."/>
            <person name="Yan M."/>
            <person name="Riley R."/>
            <person name="Champramary S."/>
            <person name="Plett K.L."/>
            <person name="Tsai I.J."/>
            <person name="Slot J."/>
            <person name="Sipos G."/>
            <person name="Plett J."/>
            <person name="Nagy L.G."/>
            <person name="Grigoriev I.V."/>
        </authorList>
    </citation>
    <scope>NUCLEOTIDE SEQUENCE</scope>
    <source>
        <strain evidence="2">HWK02</strain>
    </source>
</reference>
<organism evidence="2 3">
    <name type="scientific">Armillaria luteobubalina</name>
    <dbReference type="NCBI Taxonomy" id="153913"/>
    <lineage>
        <taxon>Eukaryota</taxon>
        <taxon>Fungi</taxon>
        <taxon>Dikarya</taxon>
        <taxon>Basidiomycota</taxon>
        <taxon>Agaricomycotina</taxon>
        <taxon>Agaricomycetes</taxon>
        <taxon>Agaricomycetidae</taxon>
        <taxon>Agaricales</taxon>
        <taxon>Marasmiineae</taxon>
        <taxon>Physalacriaceae</taxon>
        <taxon>Armillaria</taxon>
    </lineage>
</organism>
<evidence type="ECO:0000256" key="1">
    <source>
        <dbReference type="SAM" id="MobiDB-lite"/>
    </source>
</evidence>
<feature type="region of interest" description="Disordered" evidence="1">
    <location>
        <begin position="39"/>
        <end position="58"/>
    </location>
</feature>
<gene>
    <name evidence="2" type="ORF">EDD18DRAFT_1116315</name>
</gene>
<evidence type="ECO:0000313" key="3">
    <source>
        <dbReference type="Proteomes" id="UP001175228"/>
    </source>
</evidence>
<sequence>MLAQNLFPVAIFQAPRNHRGFGHWAVKFDDPRRKSLRKDFQDKAGMRGQSLKDSPRMGKYRPTWDHWREMCSTTPAVLTAINSIIPIAGTFNGVWDVWFVKDESC</sequence>
<comment type="caution">
    <text evidence="2">The sequence shown here is derived from an EMBL/GenBank/DDBJ whole genome shotgun (WGS) entry which is preliminary data.</text>
</comment>
<protein>
    <submittedName>
        <fullName evidence="2">Uncharacterized protein</fullName>
    </submittedName>
</protein>
<proteinExistence type="predicted"/>
<accession>A0AA39NZY9</accession>
<evidence type="ECO:0000313" key="2">
    <source>
        <dbReference type="EMBL" id="KAK0475008.1"/>
    </source>
</evidence>
<keyword evidence="3" id="KW-1185">Reference proteome</keyword>
<dbReference type="Proteomes" id="UP001175228">
    <property type="component" value="Unassembled WGS sequence"/>
</dbReference>
<dbReference type="AlphaFoldDB" id="A0AA39NZY9"/>
<name>A0AA39NZY9_9AGAR</name>
<dbReference type="EMBL" id="JAUEPU010000160">
    <property type="protein sequence ID" value="KAK0475008.1"/>
    <property type="molecule type" value="Genomic_DNA"/>
</dbReference>